<dbReference type="Pfam" id="PF06722">
    <property type="entry name" value="EryCIII-like_C"/>
    <property type="match status" value="1"/>
</dbReference>
<proteinExistence type="predicted"/>
<dbReference type="CDD" id="cd03784">
    <property type="entry name" value="GT1_Gtf-like"/>
    <property type="match status" value="1"/>
</dbReference>
<gene>
    <name evidence="2" type="ORF">AB5L97_12750</name>
</gene>
<dbReference type="InterPro" id="IPR050426">
    <property type="entry name" value="Glycosyltransferase_28"/>
</dbReference>
<protein>
    <submittedName>
        <fullName evidence="2">Glycosyltransferase</fullName>
    </submittedName>
</protein>
<dbReference type="GO" id="GO:0008194">
    <property type="term" value="F:UDP-glycosyltransferase activity"/>
    <property type="evidence" value="ECO:0007669"/>
    <property type="project" value="InterPro"/>
</dbReference>
<dbReference type="InterPro" id="IPR002213">
    <property type="entry name" value="UDP_glucos_trans"/>
</dbReference>
<reference evidence="2" key="1">
    <citation type="submission" date="2024-07" db="EMBL/GenBank/DDBJ databases">
        <authorList>
            <person name="fu j."/>
        </authorList>
    </citation>
    <scope>NUCLEOTIDE SEQUENCE</scope>
    <source>
        <strain evidence="2">P10A9</strain>
    </source>
</reference>
<accession>A0AB39L0W6</accession>
<dbReference type="PANTHER" id="PTHR48050">
    <property type="entry name" value="STEROL 3-BETA-GLUCOSYLTRANSFERASE"/>
    <property type="match status" value="1"/>
</dbReference>
<dbReference type="GO" id="GO:0017000">
    <property type="term" value="P:antibiotic biosynthetic process"/>
    <property type="evidence" value="ECO:0007669"/>
    <property type="project" value="UniProtKB-ARBA"/>
</dbReference>
<evidence type="ECO:0000259" key="1">
    <source>
        <dbReference type="Pfam" id="PF06722"/>
    </source>
</evidence>
<dbReference type="EMBL" id="CP163302">
    <property type="protein sequence ID" value="XDP44147.1"/>
    <property type="molecule type" value="Genomic_DNA"/>
</dbReference>
<dbReference type="AlphaFoldDB" id="A0AB39L0W6"/>
<dbReference type="Gene3D" id="3.40.50.2000">
    <property type="entry name" value="Glycogen Phosphorylase B"/>
    <property type="match status" value="2"/>
</dbReference>
<dbReference type="RefSeq" id="WP_369044941.1">
    <property type="nucleotide sequence ID" value="NZ_CP163302.1"/>
</dbReference>
<dbReference type="SUPFAM" id="SSF53756">
    <property type="entry name" value="UDP-Glycosyltransferase/glycogen phosphorylase"/>
    <property type="match status" value="1"/>
</dbReference>
<sequence>MGTILVAAMPFAGHVNPVASLAGELVRRGHEVHAYTGAKYAERFEHVGARPSLWRSAPDFDDARLAETFPVIGDGHGFRATLANLRHVFIGTAPAQTHDVARLAAAVRPDAVVADALCLGPGMWAQREGIPWASVSLVPLSLHNPWGPPTGLPFLPADGGPAALRNRVLASVLTAGPGSVLRAFVNRARAAAGLGPTRRPGLDSLYSARLTLAQGIAELEYPRPSPVPGVEFIGELAPSSEGALPDWWGSWPAGSHVVHVTQGTLDVDPDELLRPAVLGLAGGAAATAMRPVVVLSTGGGPGVSALPEGVFAADFLPYGRILGEVSAVVSNGGYGTVLASLAAGVPLVIAGGAIDKPEIARRVAWSGAGMDLKTGRPTPAQVQDAVARVLGEPAYRRRARELGEAIAAAGGSARAANLVEERLLR</sequence>
<dbReference type="KEGG" id="spue:AB5L97_12750"/>
<dbReference type="InterPro" id="IPR010610">
    <property type="entry name" value="EryCIII-like_C"/>
</dbReference>
<dbReference type="GO" id="GO:0016758">
    <property type="term" value="F:hexosyltransferase activity"/>
    <property type="evidence" value="ECO:0007669"/>
    <property type="project" value="UniProtKB-ARBA"/>
</dbReference>
<name>A0AB39L0W6_9MICC</name>
<dbReference type="PANTHER" id="PTHR48050:SF13">
    <property type="entry name" value="STEROL 3-BETA-GLUCOSYLTRANSFERASE UGT80A2"/>
    <property type="match status" value="1"/>
</dbReference>
<organism evidence="2">
    <name type="scientific">Sinomonas puerhi</name>
    <dbReference type="NCBI Taxonomy" id="3238584"/>
    <lineage>
        <taxon>Bacteria</taxon>
        <taxon>Bacillati</taxon>
        <taxon>Actinomycetota</taxon>
        <taxon>Actinomycetes</taxon>
        <taxon>Micrococcales</taxon>
        <taxon>Micrococcaceae</taxon>
        <taxon>Sinomonas</taxon>
    </lineage>
</organism>
<feature type="domain" description="Erythromycin biosynthesis protein CIII-like C-terminal" evidence="1">
    <location>
        <begin position="292"/>
        <end position="409"/>
    </location>
</feature>
<evidence type="ECO:0000313" key="2">
    <source>
        <dbReference type="EMBL" id="XDP44147.1"/>
    </source>
</evidence>